<evidence type="ECO:0000313" key="4">
    <source>
        <dbReference type="Proteomes" id="UP000467841"/>
    </source>
</evidence>
<dbReference type="PANTHER" id="PTHR34482:SF49">
    <property type="entry name" value="RETROTRANSPOSON GAG DOMAIN-CONTAINING PROTEIN"/>
    <property type="match status" value="1"/>
</dbReference>
<dbReference type="EMBL" id="CACVBM020001379">
    <property type="protein sequence ID" value="CAA7047612.1"/>
    <property type="molecule type" value="Genomic_DNA"/>
</dbReference>
<dbReference type="Proteomes" id="UP000467841">
    <property type="component" value="Unassembled WGS sequence"/>
</dbReference>
<keyword evidence="4" id="KW-1185">Reference proteome</keyword>
<organism evidence="3 4">
    <name type="scientific">Microthlaspi erraticum</name>
    <dbReference type="NCBI Taxonomy" id="1685480"/>
    <lineage>
        <taxon>Eukaryota</taxon>
        <taxon>Viridiplantae</taxon>
        <taxon>Streptophyta</taxon>
        <taxon>Embryophyta</taxon>
        <taxon>Tracheophyta</taxon>
        <taxon>Spermatophyta</taxon>
        <taxon>Magnoliopsida</taxon>
        <taxon>eudicotyledons</taxon>
        <taxon>Gunneridae</taxon>
        <taxon>Pentapetalae</taxon>
        <taxon>rosids</taxon>
        <taxon>malvids</taxon>
        <taxon>Brassicales</taxon>
        <taxon>Brassicaceae</taxon>
        <taxon>Coluteocarpeae</taxon>
        <taxon>Microthlaspi</taxon>
    </lineage>
</organism>
<feature type="region of interest" description="Disordered" evidence="1">
    <location>
        <begin position="1"/>
        <end position="25"/>
    </location>
</feature>
<evidence type="ECO:0000259" key="2">
    <source>
        <dbReference type="Pfam" id="PF03732"/>
    </source>
</evidence>
<dbReference type="Pfam" id="PF03732">
    <property type="entry name" value="Retrotrans_gag"/>
    <property type="match status" value="1"/>
</dbReference>
<protein>
    <recommendedName>
        <fullName evidence="2">Retrotransposon gag domain-containing protein</fullName>
    </recommendedName>
</protein>
<dbReference type="InterPro" id="IPR005162">
    <property type="entry name" value="Retrotrans_gag_dom"/>
</dbReference>
<dbReference type="PANTHER" id="PTHR34482">
    <property type="entry name" value="DNA DAMAGE-INDUCIBLE PROTEIN 1-LIKE"/>
    <property type="match status" value="1"/>
</dbReference>
<accession>A0A6D2KE21</accession>
<sequence length="217" mass="24789">MPTGQPVNGAGAEAREHTVEQPGRQQVDPTLSMVHNLLSQVLQGQAGAGNGTPPPPDFLKIVTTMKTLGTYKFAGNPDPYAADAWMQCLEKNFAATRCPPEFKKDVAIYYLEKEALDWWNSLDRQTYHTIFTWESFQEEFKRKYFPPEARDRMEQAFVALTQGNRSVREYEAEFIKLQKYVTYGYGDERTMVRKFLQGLKPEIGGRLQAVTYTISMK</sequence>
<reference evidence="3" key="1">
    <citation type="submission" date="2020-01" db="EMBL/GenBank/DDBJ databases">
        <authorList>
            <person name="Mishra B."/>
        </authorList>
    </citation>
    <scope>NUCLEOTIDE SEQUENCE [LARGE SCALE GENOMIC DNA]</scope>
</reference>
<name>A0A6D2KE21_9BRAS</name>
<gene>
    <name evidence="3" type="ORF">MERR_LOCUS34847</name>
</gene>
<evidence type="ECO:0000313" key="3">
    <source>
        <dbReference type="EMBL" id="CAA7047612.1"/>
    </source>
</evidence>
<feature type="domain" description="Retrotransposon gag" evidence="2">
    <location>
        <begin position="106"/>
        <end position="201"/>
    </location>
</feature>
<proteinExistence type="predicted"/>
<evidence type="ECO:0000256" key="1">
    <source>
        <dbReference type="SAM" id="MobiDB-lite"/>
    </source>
</evidence>
<dbReference type="OrthoDB" id="1111698at2759"/>
<comment type="caution">
    <text evidence="3">The sequence shown here is derived from an EMBL/GenBank/DDBJ whole genome shotgun (WGS) entry which is preliminary data.</text>
</comment>
<dbReference type="AlphaFoldDB" id="A0A6D2KE21"/>